<dbReference type="InterPro" id="IPR029039">
    <property type="entry name" value="Flavoprotein-like_sf"/>
</dbReference>
<organism evidence="2 3">
    <name type="scientific">Companilactobacillus nuruki</name>
    <dbReference type="NCBI Taxonomy" id="1993540"/>
    <lineage>
        <taxon>Bacteria</taxon>
        <taxon>Bacillati</taxon>
        <taxon>Bacillota</taxon>
        <taxon>Bacilli</taxon>
        <taxon>Lactobacillales</taxon>
        <taxon>Lactobacillaceae</taxon>
        <taxon>Companilactobacillus</taxon>
    </lineage>
</organism>
<dbReference type="InterPro" id="IPR005025">
    <property type="entry name" value="FMN_Rdtase-like_dom"/>
</dbReference>
<evidence type="ECO:0000313" key="3">
    <source>
        <dbReference type="Proteomes" id="UP000235649"/>
    </source>
</evidence>
<sequence length="198" mass="22703">MTVKIGVILGTVRTNSLGMKIFQYLENTFFDNEETEYTWIPLKDYSLPFYDHEEIPLGGHINELNNNEVKWLDTLKQQDGYIILSPEYDHSISGVLKNALDFVGLEVDHKPVQIITYSYYSDGGVLAANAIVPILQMLKMIVLPTPVLLWDADTNFTQGGLDMLVKNSIHFEKRLHEAFSDIEFYSKVLKQNPFLNKK</sequence>
<proteinExistence type="predicted"/>
<evidence type="ECO:0000313" key="2">
    <source>
        <dbReference type="EMBL" id="PMD71165.1"/>
    </source>
</evidence>
<gene>
    <name evidence="2" type="ORF">CBP76_06045</name>
</gene>
<protein>
    <submittedName>
        <fullName evidence="2">NADPH-dependent oxidoreductase</fullName>
    </submittedName>
</protein>
<accession>A0A2N7AUJ7</accession>
<feature type="domain" description="NADPH-dependent FMN reductase-like" evidence="1">
    <location>
        <begin position="3"/>
        <end position="152"/>
    </location>
</feature>
<dbReference type="InterPro" id="IPR050712">
    <property type="entry name" value="NAD(P)H-dep_reductase"/>
</dbReference>
<dbReference type="PANTHER" id="PTHR30543">
    <property type="entry name" value="CHROMATE REDUCTASE"/>
    <property type="match status" value="1"/>
</dbReference>
<dbReference type="GO" id="GO:0005829">
    <property type="term" value="C:cytosol"/>
    <property type="evidence" value="ECO:0007669"/>
    <property type="project" value="TreeGrafter"/>
</dbReference>
<dbReference type="Gene3D" id="3.40.50.360">
    <property type="match status" value="1"/>
</dbReference>
<dbReference type="GO" id="GO:0010181">
    <property type="term" value="F:FMN binding"/>
    <property type="evidence" value="ECO:0007669"/>
    <property type="project" value="TreeGrafter"/>
</dbReference>
<dbReference type="Proteomes" id="UP000235649">
    <property type="component" value="Unassembled WGS sequence"/>
</dbReference>
<name>A0A2N7AUJ7_9LACO</name>
<dbReference type="GO" id="GO:0016491">
    <property type="term" value="F:oxidoreductase activity"/>
    <property type="evidence" value="ECO:0007669"/>
    <property type="project" value="InterPro"/>
</dbReference>
<dbReference type="OrthoDB" id="9812295at2"/>
<dbReference type="SUPFAM" id="SSF52218">
    <property type="entry name" value="Flavoproteins"/>
    <property type="match status" value="1"/>
</dbReference>
<dbReference type="Pfam" id="PF03358">
    <property type="entry name" value="FMN_red"/>
    <property type="match status" value="1"/>
</dbReference>
<evidence type="ECO:0000259" key="1">
    <source>
        <dbReference type="Pfam" id="PF03358"/>
    </source>
</evidence>
<dbReference type="AlphaFoldDB" id="A0A2N7AUJ7"/>
<dbReference type="PANTHER" id="PTHR30543:SF21">
    <property type="entry name" value="NAD(P)H-DEPENDENT FMN REDUCTASE LOT6"/>
    <property type="match status" value="1"/>
</dbReference>
<dbReference type="EMBL" id="NIPR01000014">
    <property type="protein sequence ID" value="PMD71165.1"/>
    <property type="molecule type" value="Genomic_DNA"/>
</dbReference>
<comment type="caution">
    <text evidence="2">The sequence shown here is derived from an EMBL/GenBank/DDBJ whole genome shotgun (WGS) entry which is preliminary data.</text>
</comment>
<dbReference type="RefSeq" id="WP_102196050.1">
    <property type="nucleotide sequence ID" value="NZ_NIPR01000014.1"/>
</dbReference>
<keyword evidence="3" id="KW-1185">Reference proteome</keyword>
<reference evidence="2 3" key="1">
    <citation type="submission" date="2017-05" db="EMBL/GenBank/DDBJ databases">
        <title>Lactobacillus nurukis nov., sp. nov., isolated from nuruk.</title>
        <authorList>
            <person name="Kim S.-J."/>
        </authorList>
    </citation>
    <scope>NUCLEOTIDE SEQUENCE [LARGE SCALE GENOMIC DNA]</scope>
    <source>
        <strain evidence="2 3">SYF10-1a</strain>
    </source>
</reference>